<reference evidence="6" key="1">
    <citation type="thesis" date="2021" institute="BYU ScholarsArchive" country="Provo, UT, USA">
        <title>Applications of and Algorithms for Genome Assembly and Genomic Analyses with an Emphasis on Marine Teleosts.</title>
        <authorList>
            <person name="Pickett B.D."/>
        </authorList>
    </citation>
    <scope>NUCLEOTIDE SEQUENCE</scope>
    <source>
        <strain evidence="6">HI-2016</strain>
    </source>
</reference>
<dbReference type="AlphaFoldDB" id="A0A8T2N1Z9"/>
<keyword evidence="2" id="KW-0677">Repeat</keyword>
<name>A0A8T2N1Z9_9TELE</name>
<keyword evidence="4" id="KW-0812">Transmembrane</keyword>
<keyword evidence="4" id="KW-1133">Transmembrane helix</keyword>
<proteinExistence type="predicted"/>
<dbReference type="Proteomes" id="UP000824540">
    <property type="component" value="Unassembled WGS sequence"/>
</dbReference>
<evidence type="ECO:0000256" key="5">
    <source>
        <dbReference type="ARBA" id="ARBA00023128"/>
    </source>
</evidence>
<evidence type="ECO:0000313" key="6">
    <source>
        <dbReference type="EMBL" id="KAG9333470.1"/>
    </source>
</evidence>
<organism evidence="6 7">
    <name type="scientific">Albula glossodonta</name>
    <name type="common">roundjaw bonefish</name>
    <dbReference type="NCBI Taxonomy" id="121402"/>
    <lineage>
        <taxon>Eukaryota</taxon>
        <taxon>Metazoa</taxon>
        <taxon>Chordata</taxon>
        <taxon>Craniata</taxon>
        <taxon>Vertebrata</taxon>
        <taxon>Euteleostomi</taxon>
        <taxon>Actinopterygii</taxon>
        <taxon>Neopterygii</taxon>
        <taxon>Teleostei</taxon>
        <taxon>Albuliformes</taxon>
        <taxon>Albulidae</taxon>
        <taxon>Albula</taxon>
    </lineage>
</organism>
<dbReference type="PANTHER" id="PTHR10780:SF20">
    <property type="entry name" value="MITOCHONDRIAL CARRIER HOMOLOG 2"/>
    <property type="match status" value="1"/>
</dbReference>
<evidence type="ECO:0000256" key="1">
    <source>
        <dbReference type="ARBA" id="ARBA00004374"/>
    </source>
</evidence>
<gene>
    <name evidence="6" type="ORF">JZ751_011539</name>
</gene>
<keyword evidence="5" id="KW-0496">Mitochondrion</keyword>
<dbReference type="EMBL" id="JAFBMS010000198">
    <property type="protein sequence ID" value="KAG9333470.1"/>
    <property type="molecule type" value="Genomic_DNA"/>
</dbReference>
<dbReference type="PANTHER" id="PTHR10780">
    <property type="entry name" value="MITOCHONDRIAL CARRIER HOMOLOG"/>
    <property type="match status" value="1"/>
</dbReference>
<keyword evidence="7" id="KW-1185">Reference proteome</keyword>
<evidence type="ECO:0000256" key="3">
    <source>
        <dbReference type="ARBA" id="ARBA00022787"/>
    </source>
</evidence>
<evidence type="ECO:0000313" key="7">
    <source>
        <dbReference type="Proteomes" id="UP000824540"/>
    </source>
</evidence>
<keyword evidence="4" id="KW-0472">Membrane</keyword>
<evidence type="ECO:0000256" key="2">
    <source>
        <dbReference type="ARBA" id="ARBA00022737"/>
    </source>
</evidence>
<dbReference type="GO" id="GO:0043065">
    <property type="term" value="P:positive regulation of apoptotic process"/>
    <property type="evidence" value="ECO:0007669"/>
    <property type="project" value="TreeGrafter"/>
</dbReference>
<keyword evidence="3" id="KW-1000">Mitochondrion outer membrane</keyword>
<protein>
    <submittedName>
        <fullName evidence="6">Uncharacterized protein</fullName>
    </submittedName>
</protein>
<evidence type="ECO:0000256" key="4">
    <source>
        <dbReference type="ARBA" id="ARBA00022989"/>
    </source>
</evidence>
<comment type="caution">
    <text evidence="6">The sequence shown here is derived from an EMBL/GenBank/DDBJ whole genome shotgun (WGS) entry which is preliminary data.</text>
</comment>
<comment type="subcellular location">
    <subcellularLocation>
        <location evidence="1">Mitochondrion outer membrane</location>
        <topology evidence="1">Multi-pass membrane protein</topology>
    </subcellularLocation>
</comment>
<dbReference type="OrthoDB" id="10253709at2759"/>
<dbReference type="GO" id="GO:0005741">
    <property type="term" value="C:mitochondrial outer membrane"/>
    <property type="evidence" value="ECO:0007669"/>
    <property type="project" value="UniProtKB-SubCell"/>
</dbReference>
<sequence length="70" mass="7857">MAEEPVAMTIGLAELRAVAGGLPPYASVYPTWVDCWRHLSLEGNMSRGNSLFFRKLPAGKTYALHEKRFF</sequence>
<accession>A0A8T2N1Z9</accession>